<evidence type="ECO:0000313" key="3">
    <source>
        <dbReference type="Proteomes" id="UP000198851"/>
    </source>
</evidence>
<dbReference type="Proteomes" id="UP000198851">
    <property type="component" value="Unassembled WGS sequence"/>
</dbReference>
<sequence length="87" mass="9221">MRFLTGIFGLICATGAMAQTSQSVILAPAAPAGAACYYAGLAYSPAAVITVDVPFRRESPTATQKQLLKCVVLEDGESWGWEPHSME</sequence>
<keyword evidence="3" id="KW-1185">Reference proteome</keyword>
<accession>A0A1I4G4A8</accession>
<organism evidence="2 3">
    <name type="scientific">Shimia haliotis</name>
    <dbReference type="NCBI Taxonomy" id="1280847"/>
    <lineage>
        <taxon>Bacteria</taxon>
        <taxon>Pseudomonadati</taxon>
        <taxon>Pseudomonadota</taxon>
        <taxon>Alphaproteobacteria</taxon>
        <taxon>Rhodobacterales</taxon>
        <taxon>Roseobacteraceae</taxon>
    </lineage>
</organism>
<dbReference type="AlphaFoldDB" id="A0A1I4G4A8"/>
<keyword evidence="1" id="KW-0732">Signal</keyword>
<protein>
    <submittedName>
        <fullName evidence="2">Uncharacterized protein</fullName>
    </submittedName>
</protein>
<dbReference type="EMBL" id="FOSZ01000007">
    <property type="protein sequence ID" value="SFL23916.1"/>
    <property type="molecule type" value="Genomic_DNA"/>
</dbReference>
<proteinExistence type="predicted"/>
<reference evidence="3" key="1">
    <citation type="submission" date="2016-10" db="EMBL/GenBank/DDBJ databases">
        <authorList>
            <person name="Varghese N."/>
            <person name="Submissions S."/>
        </authorList>
    </citation>
    <scope>NUCLEOTIDE SEQUENCE [LARGE SCALE GENOMIC DNA]</scope>
    <source>
        <strain evidence="3">DSM 28453</strain>
    </source>
</reference>
<dbReference type="RefSeq" id="WP_093325167.1">
    <property type="nucleotide sequence ID" value="NZ_FOSZ01000007.1"/>
</dbReference>
<gene>
    <name evidence="2" type="ORF">SAMN04488036_107116</name>
</gene>
<evidence type="ECO:0000256" key="1">
    <source>
        <dbReference type="SAM" id="SignalP"/>
    </source>
</evidence>
<dbReference type="OrthoDB" id="7875553at2"/>
<evidence type="ECO:0000313" key="2">
    <source>
        <dbReference type="EMBL" id="SFL23916.1"/>
    </source>
</evidence>
<feature type="signal peptide" evidence="1">
    <location>
        <begin position="1"/>
        <end position="18"/>
    </location>
</feature>
<feature type="chain" id="PRO_5011567010" evidence="1">
    <location>
        <begin position="19"/>
        <end position="87"/>
    </location>
</feature>
<name>A0A1I4G4A8_9RHOB</name>